<gene>
    <name evidence="1" type="ORF">DES39_0807</name>
</gene>
<dbReference type="Proteomes" id="UP000278542">
    <property type="component" value="Unassembled WGS sequence"/>
</dbReference>
<reference evidence="1 2" key="1">
    <citation type="submission" date="2018-10" db="EMBL/GenBank/DDBJ databases">
        <title>Genomic Encyclopedia of Type Strains, Phase IV (KMG-IV): sequencing the most valuable type-strain genomes for metagenomic binning, comparative biology and taxonomic classification.</title>
        <authorList>
            <person name="Goeker M."/>
        </authorList>
    </citation>
    <scope>NUCLEOTIDE SEQUENCE [LARGE SCALE GENOMIC DNA]</scope>
    <source>
        <strain evidence="1 2">DSM 22228</strain>
    </source>
</reference>
<accession>A0A495RJM9</accession>
<proteinExistence type="predicted"/>
<protein>
    <submittedName>
        <fullName evidence="1">Immunity protein 42 of polymorphic toxin system</fullName>
    </submittedName>
</protein>
<dbReference type="RefSeq" id="WP_121144455.1">
    <property type="nucleotide sequence ID" value="NZ_RBWY01000001.1"/>
</dbReference>
<dbReference type="AlphaFoldDB" id="A0A495RJM9"/>
<evidence type="ECO:0000313" key="1">
    <source>
        <dbReference type="EMBL" id="RKS87569.1"/>
    </source>
</evidence>
<name>A0A495RJM9_9GAMM</name>
<dbReference type="OrthoDB" id="9011866at2"/>
<sequence length="163" mass="18607">MIIGDNFFKIAIQLEFMIPYYSSPSGMFNFIIDEKIIPGESVTIDLYVTISFLKDSINDESIQNIPDIGNIKLNELDFSEGAPDGVIWLDTGATEISGRGYWFYLGFNGNEERLIFTVDAGENYQECRYPRGTIKKLIDSLPNVNELEIIQRNEMIMLTDLKK</sequence>
<comment type="caution">
    <text evidence="1">The sequence shown here is derived from an EMBL/GenBank/DDBJ whole genome shotgun (WGS) entry which is preliminary data.</text>
</comment>
<dbReference type="EMBL" id="RBWY01000001">
    <property type="protein sequence ID" value="RKS87569.1"/>
    <property type="molecule type" value="Genomic_DNA"/>
</dbReference>
<evidence type="ECO:0000313" key="2">
    <source>
        <dbReference type="Proteomes" id="UP000278542"/>
    </source>
</evidence>
<organism evidence="1 2">
    <name type="scientific">Orbus hercynius</name>
    <dbReference type="NCBI Taxonomy" id="593135"/>
    <lineage>
        <taxon>Bacteria</taxon>
        <taxon>Pseudomonadati</taxon>
        <taxon>Pseudomonadota</taxon>
        <taxon>Gammaproteobacteria</taxon>
        <taxon>Orbales</taxon>
        <taxon>Orbaceae</taxon>
        <taxon>Orbus</taxon>
    </lineage>
</organism>
<keyword evidence="2" id="KW-1185">Reference proteome</keyword>